<reference evidence="1" key="1">
    <citation type="submission" date="2014-09" db="EMBL/GenBank/DDBJ databases">
        <authorList>
            <person name="Magalhaes I.L.F."/>
            <person name="Oliveira U."/>
            <person name="Santos F.R."/>
            <person name="Vidigal T.H.D.A."/>
            <person name="Brescovit A.D."/>
            <person name="Santos A.J."/>
        </authorList>
    </citation>
    <scope>NUCLEOTIDE SEQUENCE</scope>
    <source>
        <tissue evidence="1">Shoot tissue taken approximately 20 cm above the soil surface</tissue>
    </source>
</reference>
<dbReference type="AlphaFoldDB" id="A0A0A8ZPU0"/>
<reference evidence="1" key="2">
    <citation type="journal article" date="2015" name="Data Brief">
        <title>Shoot transcriptome of the giant reed, Arundo donax.</title>
        <authorList>
            <person name="Barrero R.A."/>
            <person name="Guerrero F.D."/>
            <person name="Moolhuijzen P."/>
            <person name="Goolsby J.A."/>
            <person name="Tidwell J."/>
            <person name="Bellgard S.E."/>
            <person name="Bellgard M.I."/>
        </authorList>
    </citation>
    <scope>NUCLEOTIDE SEQUENCE</scope>
    <source>
        <tissue evidence="1">Shoot tissue taken approximately 20 cm above the soil surface</tissue>
    </source>
</reference>
<evidence type="ECO:0000313" key="1">
    <source>
        <dbReference type="EMBL" id="JAD40816.1"/>
    </source>
</evidence>
<organism evidence="1">
    <name type="scientific">Arundo donax</name>
    <name type="common">Giant reed</name>
    <name type="synonym">Donax arundinaceus</name>
    <dbReference type="NCBI Taxonomy" id="35708"/>
    <lineage>
        <taxon>Eukaryota</taxon>
        <taxon>Viridiplantae</taxon>
        <taxon>Streptophyta</taxon>
        <taxon>Embryophyta</taxon>
        <taxon>Tracheophyta</taxon>
        <taxon>Spermatophyta</taxon>
        <taxon>Magnoliopsida</taxon>
        <taxon>Liliopsida</taxon>
        <taxon>Poales</taxon>
        <taxon>Poaceae</taxon>
        <taxon>PACMAD clade</taxon>
        <taxon>Arundinoideae</taxon>
        <taxon>Arundineae</taxon>
        <taxon>Arundo</taxon>
    </lineage>
</organism>
<accession>A0A0A8ZPU0</accession>
<proteinExistence type="predicted"/>
<name>A0A0A8ZPU0_ARUDO</name>
<sequence>MLRSCGRVNVNKRWRNETKQRPWRTDRSIFKDDEYPLRIIYVVEIKKRRVSLAHCLKDLFSLNGRKSSGCSNY</sequence>
<dbReference type="EMBL" id="GBRH01257079">
    <property type="protein sequence ID" value="JAD40816.1"/>
    <property type="molecule type" value="Transcribed_RNA"/>
</dbReference>
<protein>
    <submittedName>
        <fullName evidence="1">Uncharacterized protein</fullName>
    </submittedName>
</protein>